<protein>
    <submittedName>
        <fullName evidence="1">Uncharacterized protein</fullName>
    </submittedName>
</protein>
<accession>A0ABW7NW54</accession>
<comment type="caution">
    <text evidence="1">The sequence shown here is derived from an EMBL/GenBank/DDBJ whole genome shotgun (WGS) entry which is preliminary data.</text>
</comment>
<organism evidence="1 2">
    <name type="scientific">Pseudomonas syringae pv. tagetis</name>
    <dbReference type="NCBI Taxonomy" id="129140"/>
    <lineage>
        <taxon>Bacteria</taxon>
        <taxon>Pseudomonadati</taxon>
        <taxon>Pseudomonadota</taxon>
        <taxon>Gammaproteobacteria</taxon>
        <taxon>Pseudomonadales</taxon>
        <taxon>Pseudomonadaceae</taxon>
        <taxon>Pseudomonas</taxon>
    </lineage>
</organism>
<dbReference type="Proteomes" id="UP001610657">
    <property type="component" value="Unassembled WGS sequence"/>
</dbReference>
<dbReference type="EMBL" id="JAVCQK010000331">
    <property type="protein sequence ID" value="MFH7519079.1"/>
    <property type="molecule type" value="Genomic_DNA"/>
</dbReference>
<dbReference type="RefSeq" id="WP_395577838.1">
    <property type="nucleotide sequence ID" value="NZ_JAVCQK010000331.1"/>
</dbReference>
<sequence length="61" mass="6882">MPHTIALRDGRLNAVVDDAMKQLPTSAMGDALEAWINRIIRRVDAFTLDEYELSVTEPLLK</sequence>
<keyword evidence="2" id="KW-1185">Reference proteome</keyword>
<evidence type="ECO:0000313" key="2">
    <source>
        <dbReference type="Proteomes" id="UP001610657"/>
    </source>
</evidence>
<evidence type="ECO:0000313" key="1">
    <source>
        <dbReference type="EMBL" id="MFH7519079.1"/>
    </source>
</evidence>
<reference evidence="1 2" key="1">
    <citation type="submission" date="2023-08" db="EMBL/GenBank/DDBJ databases">
        <title>Genomic and mutational analysis of Pseudomonas syringae pv. tagetis EB037 pathogenicity on sunflower.</title>
        <authorList>
            <person name="Maul J.E."/>
        </authorList>
    </citation>
    <scope>NUCLEOTIDE SEQUENCE [LARGE SCALE GENOMIC DNA]</scope>
    <source>
        <strain evidence="1 2">EB037_T1</strain>
    </source>
</reference>
<proteinExistence type="predicted"/>
<gene>
    <name evidence="1" type="ORF">RA271_28560</name>
</gene>
<name>A0ABW7NW54_9PSED</name>
<feature type="non-terminal residue" evidence="1">
    <location>
        <position position="61"/>
    </location>
</feature>